<evidence type="ECO:0000256" key="2">
    <source>
        <dbReference type="ARBA" id="ARBA00022676"/>
    </source>
</evidence>
<comment type="caution">
    <text evidence="5">The sequence shown here is derived from an EMBL/GenBank/DDBJ whole genome shotgun (WGS) entry which is preliminary data.</text>
</comment>
<evidence type="ECO:0000259" key="4">
    <source>
        <dbReference type="Pfam" id="PF00535"/>
    </source>
</evidence>
<feature type="domain" description="Glycosyltransferase 2-like" evidence="4">
    <location>
        <begin position="72"/>
        <end position="171"/>
    </location>
</feature>
<evidence type="ECO:0000313" key="5">
    <source>
        <dbReference type="EMBL" id="MBU2662146.1"/>
    </source>
</evidence>
<evidence type="ECO:0000256" key="3">
    <source>
        <dbReference type="ARBA" id="ARBA00022679"/>
    </source>
</evidence>
<dbReference type="SUPFAM" id="SSF53448">
    <property type="entry name" value="Nucleotide-diphospho-sugar transferases"/>
    <property type="match status" value="1"/>
</dbReference>
<keyword evidence="3" id="KW-0808">Transferase</keyword>
<name>A0ABS5YFP7_9ACTN</name>
<dbReference type="InterPro" id="IPR050834">
    <property type="entry name" value="Glycosyltransf_2"/>
</dbReference>
<evidence type="ECO:0000313" key="6">
    <source>
        <dbReference type="Proteomes" id="UP001519654"/>
    </source>
</evidence>
<gene>
    <name evidence="5" type="ORF">KOI35_01365</name>
</gene>
<dbReference type="Proteomes" id="UP001519654">
    <property type="component" value="Unassembled WGS sequence"/>
</dbReference>
<dbReference type="CDD" id="cd00761">
    <property type="entry name" value="Glyco_tranf_GTA_type"/>
    <property type="match status" value="1"/>
</dbReference>
<dbReference type="InterPro" id="IPR001173">
    <property type="entry name" value="Glyco_trans_2-like"/>
</dbReference>
<dbReference type="InterPro" id="IPR029044">
    <property type="entry name" value="Nucleotide-diphossugar_trans"/>
</dbReference>
<evidence type="ECO:0000256" key="1">
    <source>
        <dbReference type="ARBA" id="ARBA00006739"/>
    </source>
</evidence>
<dbReference type="PANTHER" id="PTHR43685:SF5">
    <property type="entry name" value="GLYCOSYLTRANSFERASE EPSE-RELATED"/>
    <property type="match status" value="1"/>
</dbReference>
<dbReference type="PANTHER" id="PTHR43685">
    <property type="entry name" value="GLYCOSYLTRANSFERASE"/>
    <property type="match status" value="1"/>
</dbReference>
<sequence length="616" mass="67111">MPSDVRRGLVVDLANPYAEGSGTWNFAALLPAPKVTVADGTGTPLDRLTTGPVQRTGHPRRITTVVACRRPDQGLLTAVGSLVRQTWTNHEILIVDAASPAEFEPVLRTAAGLDPRVRVIRMLADAGPYVARNAGLDAATGDYVTFQDPGDWSHPLRLERQVAPMLADTRVAATMAGGLWVTPKLVVTRPGVALQHDGVLMVRRGVAGHFDSVRMWAEDEYVERLRGVQAVEGPPLVLVRVAGDVRPGWVHPARRSYRSAYRVAHDRAFARPRQLLGETGAKAYDVVLAGDWTTPGGAATAGIGQLRALSARRLRAALLHLDTLTNLRDGPLDLDPYVQTLINTGELTQVELTDDVRTRLVIARSARILQHAPDLPAGVRAQRVVIEDTTVIPDAAAAAVRLFGRQPLWAPAGPDGRKHLADHDAALAKLDLPSTLDAAQWRLDRRGPRADRPVLGRHCHGGRAEWQRLRDELPDTARLDVRLLDAAGTAGRSFGRFGPPRSWLVYGPGDVSLRSFLYQIDFYLHLPADDEPADPAPDVLAALAAGCVAVLPYRYASTFGEAAVYCAPDEVHDTVRLLHADRRALLDQGARGFDFVRRHHAHELYAERVAWLASQS</sequence>
<comment type="similarity">
    <text evidence="1">Belongs to the glycosyltransferase 2 family.</text>
</comment>
<reference evidence="5 6" key="1">
    <citation type="submission" date="2021-06" db="EMBL/GenBank/DDBJ databases">
        <title>Actinoplanes lichenicola sp. nov., and Actinoplanes ovalisporus sp. nov., isolated from lichen in Thailand.</title>
        <authorList>
            <person name="Saeng-In P."/>
            <person name="Kanchanasin P."/>
            <person name="Yuki M."/>
            <person name="Kudo T."/>
            <person name="Ohkuma M."/>
            <person name="Phongsopitanun W."/>
            <person name="Tanasupawat S."/>
        </authorList>
    </citation>
    <scope>NUCLEOTIDE SEQUENCE [LARGE SCALE GENOMIC DNA]</scope>
    <source>
        <strain evidence="5 6">NBRC 110975</strain>
    </source>
</reference>
<organism evidence="5 6">
    <name type="scientific">Paractinoplanes bogorensis</name>
    <dbReference type="NCBI Taxonomy" id="1610840"/>
    <lineage>
        <taxon>Bacteria</taxon>
        <taxon>Bacillati</taxon>
        <taxon>Actinomycetota</taxon>
        <taxon>Actinomycetes</taxon>
        <taxon>Micromonosporales</taxon>
        <taxon>Micromonosporaceae</taxon>
        <taxon>Paractinoplanes</taxon>
    </lineage>
</organism>
<keyword evidence="6" id="KW-1185">Reference proteome</keyword>
<protein>
    <submittedName>
        <fullName evidence="5">Glycosyltransferase family 2 protein</fullName>
    </submittedName>
</protein>
<dbReference type="EMBL" id="JAHKKG010000001">
    <property type="protein sequence ID" value="MBU2662146.1"/>
    <property type="molecule type" value="Genomic_DNA"/>
</dbReference>
<dbReference type="Gene3D" id="3.90.550.10">
    <property type="entry name" value="Spore Coat Polysaccharide Biosynthesis Protein SpsA, Chain A"/>
    <property type="match status" value="1"/>
</dbReference>
<accession>A0ABS5YFP7</accession>
<proteinExistence type="inferred from homology"/>
<dbReference type="Pfam" id="PF00535">
    <property type="entry name" value="Glycos_transf_2"/>
    <property type="match status" value="1"/>
</dbReference>
<keyword evidence="2" id="KW-0328">Glycosyltransferase</keyword>